<dbReference type="Gene3D" id="1.10.1040.10">
    <property type="entry name" value="N-(1-d-carboxylethyl)-l-norvaline Dehydrogenase, domain 2"/>
    <property type="match status" value="1"/>
</dbReference>
<organism evidence="3 4">
    <name type="scientific">Sphaerisporangium aureirubrum</name>
    <dbReference type="NCBI Taxonomy" id="1544736"/>
    <lineage>
        <taxon>Bacteria</taxon>
        <taxon>Bacillati</taxon>
        <taxon>Actinomycetota</taxon>
        <taxon>Actinomycetes</taxon>
        <taxon>Streptosporangiales</taxon>
        <taxon>Streptosporangiaceae</taxon>
        <taxon>Sphaerisporangium</taxon>
    </lineage>
</organism>
<evidence type="ECO:0000313" key="3">
    <source>
        <dbReference type="EMBL" id="MFC6083732.1"/>
    </source>
</evidence>
<keyword evidence="4" id="KW-1185">Reference proteome</keyword>
<gene>
    <name evidence="3" type="ORF">ACFP1K_21375</name>
</gene>
<dbReference type="Pfam" id="PF14833">
    <property type="entry name" value="NAD_binding_11"/>
    <property type="match status" value="1"/>
</dbReference>
<sequence>MSDEQDRPDRILSETLDSGFALRLMLKNMCIAVELAEATGAPPRLGRAATDLCSDAAAHLLPPPTNAIVKRLRQLPEERQPFSRTRRTTTVLPSPPARPGG</sequence>
<dbReference type="InterPro" id="IPR029154">
    <property type="entry name" value="HIBADH-like_NADP-bd"/>
</dbReference>
<reference evidence="4" key="1">
    <citation type="journal article" date="2019" name="Int. J. Syst. Evol. Microbiol.">
        <title>The Global Catalogue of Microorganisms (GCM) 10K type strain sequencing project: providing services to taxonomists for standard genome sequencing and annotation.</title>
        <authorList>
            <consortium name="The Broad Institute Genomics Platform"/>
            <consortium name="The Broad Institute Genome Sequencing Center for Infectious Disease"/>
            <person name="Wu L."/>
            <person name="Ma J."/>
        </authorList>
    </citation>
    <scope>NUCLEOTIDE SEQUENCE [LARGE SCALE GENOMIC DNA]</scope>
    <source>
        <strain evidence="4">JCM 30346</strain>
    </source>
</reference>
<dbReference type="RefSeq" id="WP_380756026.1">
    <property type="nucleotide sequence ID" value="NZ_JBHSRF010000032.1"/>
</dbReference>
<dbReference type="SUPFAM" id="SSF48179">
    <property type="entry name" value="6-phosphogluconate dehydrogenase C-terminal domain-like"/>
    <property type="match status" value="1"/>
</dbReference>
<dbReference type="EMBL" id="JBHSRF010000032">
    <property type="protein sequence ID" value="MFC6083732.1"/>
    <property type="molecule type" value="Genomic_DNA"/>
</dbReference>
<accession>A0ABW1NLW2</accession>
<evidence type="ECO:0000313" key="4">
    <source>
        <dbReference type="Proteomes" id="UP001596137"/>
    </source>
</evidence>
<dbReference type="Proteomes" id="UP001596137">
    <property type="component" value="Unassembled WGS sequence"/>
</dbReference>
<proteinExistence type="predicted"/>
<feature type="domain" description="3-hydroxyisobutyrate dehydrogenase-like NAD-binding" evidence="2">
    <location>
        <begin position="5"/>
        <end position="62"/>
    </location>
</feature>
<comment type="caution">
    <text evidence="3">The sequence shown here is derived from an EMBL/GenBank/DDBJ whole genome shotgun (WGS) entry which is preliminary data.</text>
</comment>
<feature type="region of interest" description="Disordered" evidence="1">
    <location>
        <begin position="78"/>
        <end position="101"/>
    </location>
</feature>
<name>A0ABW1NLW2_9ACTN</name>
<evidence type="ECO:0000259" key="2">
    <source>
        <dbReference type="Pfam" id="PF14833"/>
    </source>
</evidence>
<dbReference type="InterPro" id="IPR008927">
    <property type="entry name" value="6-PGluconate_DH-like_C_sf"/>
</dbReference>
<dbReference type="InterPro" id="IPR013328">
    <property type="entry name" value="6PGD_dom2"/>
</dbReference>
<protein>
    <submittedName>
        <fullName evidence="3">NAD-binding protein</fullName>
    </submittedName>
</protein>
<evidence type="ECO:0000256" key="1">
    <source>
        <dbReference type="SAM" id="MobiDB-lite"/>
    </source>
</evidence>